<name>A0A2X0R650_9PROT</name>
<protein>
    <submittedName>
        <fullName evidence="2">Uncharacterized protein</fullName>
    </submittedName>
</protein>
<proteinExistence type="predicted"/>
<feature type="compositionally biased region" description="Basic and acidic residues" evidence="1">
    <location>
        <begin position="10"/>
        <end position="20"/>
    </location>
</feature>
<feature type="region of interest" description="Disordered" evidence="1">
    <location>
        <begin position="1"/>
        <end position="37"/>
    </location>
</feature>
<gene>
    <name evidence="2" type="ORF">NITFAB_1012</name>
</gene>
<accession>A0A2X0R650</accession>
<organism evidence="2">
    <name type="scientific">Candidatus Nitrotoga fabula</name>
    <dbReference type="NCBI Taxonomy" id="2182327"/>
    <lineage>
        <taxon>Bacteria</taxon>
        <taxon>Pseudomonadati</taxon>
        <taxon>Pseudomonadota</taxon>
        <taxon>Betaproteobacteria</taxon>
        <taxon>Nitrosomonadales</taxon>
        <taxon>Gallionellaceae</taxon>
        <taxon>Candidatus Nitrotoga</taxon>
    </lineage>
</organism>
<dbReference type="EMBL" id="LS423452">
    <property type="protein sequence ID" value="SPS05422.1"/>
    <property type="molecule type" value="Genomic_DNA"/>
</dbReference>
<evidence type="ECO:0000313" key="2">
    <source>
        <dbReference type="EMBL" id="SPS05422.1"/>
    </source>
</evidence>
<dbReference type="AlphaFoldDB" id="A0A2X0R650"/>
<sequence length="37" mass="4103">MQSLNGIHNPESEIQVRDALHQPSLDVSPVKTFSAQQ</sequence>
<evidence type="ECO:0000256" key="1">
    <source>
        <dbReference type="SAM" id="MobiDB-lite"/>
    </source>
</evidence>
<reference evidence="2" key="1">
    <citation type="submission" date="2018-05" db="EMBL/GenBank/DDBJ databases">
        <authorList>
            <person name="Lanie J.A."/>
            <person name="Ng W.-L."/>
            <person name="Kazmierczak K.M."/>
            <person name="Andrzejewski T.M."/>
            <person name="Davidsen T.M."/>
            <person name="Wayne K.J."/>
            <person name="Tettelin H."/>
            <person name="Glass J.I."/>
            <person name="Rusch D."/>
            <person name="Podicherti R."/>
            <person name="Tsui H.-C.T."/>
            <person name="Winkler M.E."/>
        </authorList>
    </citation>
    <scope>NUCLEOTIDE SEQUENCE</scope>
    <source>
        <strain evidence="2">KNB</strain>
    </source>
</reference>